<evidence type="ECO:0000256" key="2">
    <source>
        <dbReference type="ARBA" id="ARBA00022741"/>
    </source>
</evidence>
<dbReference type="Proteomes" id="UP001497482">
    <property type="component" value="Chromosome 9"/>
</dbReference>
<dbReference type="SMART" id="SM00533">
    <property type="entry name" value="MUTSd"/>
    <property type="match status" value="1"/>
</dbReference>
<proteinExistence type="inferred from homology"/>
<dbReference type="SUPFAM" id="SSF48334">
    <property type="entry name" value="DNA repair protein MutS, domain III"/>
    <property type="match status" value="1"/>
</dbReference>
<gene>
    <name evidence="8" type="ORF">KC01_LOCUS40991</name>
</gene>
<dbReference type="GO" id="GO:0005634">
    <property type="term" value="C:nucleus"/>
    <property type="evidence" value="ECO:0007669"/>
    <property type="project" value="TreeGrafter"/>
</dbReference>
<dbReference type="Pfam" id="PF05190">
    <property type="entry name" value="MutS_IV"/>
    <property type="match status" value="1"/>
</dbReference>
<dbReference type="Gene3D" id="1.10.1420.10">
    <property type="match status" value="1"/>
</dbReference>
<reference evidence="8 9" key="1">
    <citation type="submission" date="2024-04" db="EMBL/GenBank/DDBJ databases">
        <authorList>
            <person name="Waldvogel A.-M."/>
            <person name="Schoenle A."/>
        </authorList>
    </citation>
    <scope>NUCLEOTIDE SEQUENCE [LARGE SCALE GENOMIC DNA]</scope>
</reference>
<evidence type="ECO:0000313" key="8">
    <source>
        <dbReference type="EMBL" id="CAL1614973.1"/>
    </source>
</evidence>
<accession>A0AAV2MNJ8</accession>
<sequence>MYDQNKFCSSYWSKLCSTQEFFLVTRALSQLALRLEALLPAVESQVRSPLLRGLLLHTPQLLSPAHSAVRVLNEQAAKSGNKTELFSDLSCFPLLQERKAQIQAVLANVHAHIHDVRGLLKNPNLSFKTVSGLEFLIEVRNSQVSSIPQDWTIVSSTKTAVRYHSPFLVEQCKKLQQLREQLQMDCQREWIQFLDEFGEHYHTIKGAISRLATMDCLFSLAEVAKQGDYCRPVVSISEQQIMIRDGRHPIIHLLMGEQSQATAGEP</sequence>
<dbReference type="PANTHER" id="PTHR11361:SF122">
    <property type="entry name" value="DNA MISMATCH REPAIR PROTEIN MSH3"/>
    <property type="match status" value="1"/>
</dbReference>
<evidence type="ECO:0000259" key="7">
    <source>
        <dbReference type="SMART" id="SM00533"/>
    </source>
</evidence>
<keyword evidence="9" id="KW-1185">Reference proteome</keyword>
<evidence type="ECO:0000313" key="9">
    <source>
        <dbReference type="Proteomes" id="UP001497482"/>
    </source>
</evidence>
<dbReference type="InterPro" id="IPR045076">
    <property type="entry name" value="MutS"/>
</dbReference>
<dbReference type="AlphaFoldDB" id="A0AAV2MNJ8"/>
<evidence type="ECO:0000256" key="6">
    <source>
        <dbReference type="ARBA" id="ARBA00023204"/>
    </source>
</evidence>
<protein>
    <recommendedName>
        <fullName evidence="7">DNA mismatch repair protein MutS core domain-containing protein</fullName>
    </recommendedName>
</protein>
<dbReference type="GO" id="GO:0030983">
    <property type="term" value="F:mismatched DNA binding"/>
    <property type="evidence" value="ECO:0007669"/>
    <property type="project" value="InterPro"/>
</dbReference>
<keyword evidence="6" id="KW-0234">DNA repair</keyword>
<dbReference type="GO" id="GO:0006298">
    <property type="term" value="P:mismatch repair"/>
    <property type="evidence" value="ECO:0007669"/>
    <property type="project" value="InterPro"/>
</dbReference>
<dbReference type="InterPro" id="IPR007696">
    <property type="entry name" value="DNA_mismatch_repair_MutS_core"/>
</dbReference>
<dbReference type="GO" id="GO:0140664">
    <property type="term" value="F:ATP-dependent DNA damage sensor activity"/>
    <property type="evidence" value="ECO:0007669"/>
    <property type="project" value="InterPro"/>
</dbReference>
<evidence type="ECO:0000256" key="3">
    <source>
        <dbReference type="ARBA" id="ARBA00022763"/>
    </source>
</evidence>
<keyword evidence="3" id="KW-0227">DNA damage</keyword>
<evidence type="ECO:0000256" key="4">
    <source>
        <dbReference type="ARBA" id="ARBA00022840"/>
    </source>
</evidence>
<dbReference type="EMBL" id="OZ035831">
    <property type="protein sequence ID" value="CAL1614973.1"/>
    <property type="molecule type" value="Genomic_DNA"/>
</dbReference>
<dbReference type="GO" id="GO:0016447">
    <property type="term" value="P:somatic recombination of immunoglobulin gene segments"/>
    <property type="evidence" value="ECO:0007669"/>
    <property type="project" value="TreeGrafter"/>
</dbReference>
<dbReference type="InterPro" id="IPR036187">
    <property type="entry name" value="DNA_mismatch_repair_MutS_sf"/>
</dbReference>
<keyword evidence="2" id="KW-0547">Nucleotide-binding</keyword>
<dbReference type="InterPro" id="IPR007861">
    <property type="entry name" value="DNA_mismatch_repair_MutS_clamp"/>
</dbReference>
<keyword evidence="4" id="KW-0067">ATP-binding</keyword>
<evidence type="ECO:0000256" key="1">
    <source>
        <dbReference type="ARBA" id="ARBA00007094"/>
    </source>
</evidence>
<comment type="similarity">
    <text evidence="1">Belongs to the DNA mismatch repair MutS family. MSH3 subfamily.</text>
</comment>
<organism evidence="8 9">
    <name type="scientific">Knipowitschia caucasica</name>
    <name type="common">Caucasian dwarf goby</name>
    <name type="synonym">Pomatoschistus caucasicus</name>
    <dbReference type="NCBI Taxonomy" id="637954"/>
    <lineage>
        <taxon>Eukaryota</taxon>
        <taxon>Metazoa</taxon>
        <taxon>Chordata</taxon>
        <taxon>Craniata</taxon>
        <taxon>Vertebrata</taxon>
        <taxon>Euteleostomi</taxon>
        <taxon>Actinopterygii</taxon>
        <taxon>Neopterygii</taxon>
        <taxon>Teleostei</taxon>
        <taxon>Neoteleostei</taxon>
        <taxon>Acanthomorphata</taxon>
        <taxon>Gobiaria</taxon>
        <taxon>Gobiiformes</taxon>
        <taxon>Gobioidei</taxon>
        <taxon>Gobiidae</taxon>
        <taxon>Gobiinae</taxon>
        <taxon>Knipowitschia</taxon>
    </lineage>
</organism>
<dbReference type="PANTHER" id="PTHR11361">
    <property type="entry name" value="DNA MISMATCH REPAIR PROTEIN MUTS FAMILY MEMBER"/>
    <property type="match status" value="1"/>
</dbReference>
<feature type="domain" description="DNA mismatch repair protein MutS core" evidence="7">
    <location>
        <begin position="2"/>
        <end position="254"/>
    </location>
</feature>
<dbReference type="GO" id="GO:0006312">
    <property type="term" value="P:mitotic recombination"/>
    <property type="evidence" value="ECO:0007669"/>
    <property type="project" value="TreeGrafter"/>
</dbReference>
<dbReference type="FunFam" id="1.10.1420.10:FF:000004">
    <property type="entry name" value="DNA mismatch repair protein Msh3"/>
    <property type="match status" value="1"/>
</dbReference>
<evidence type="ECO:0000256" key="5">
    <source>
        <dbReference type="ARBA" id="ARBA00023125"/>
    </source>
</evidence>
<keyword evidence="5" id="KW-0238">DNA-binding</keyword>
<name>A0AAV2MNJ8_KNICA</name>
<dbReference type="GO" id="GO:0005524">
    <property type="term" value="F:ATP binding"/>
    <property type="evidence" value="ECO:0007669"/>
    <property type="project" value="UniProtKB-KW"/>
</dbReference>